<dbReference type="InterPro" id="IPR025785">
    <property type="entry name" value="SETD3"/>
</dbReference>
<dbReference type="Pfam" id="PF00856">
    <property type="entry name" value="SET"/>
    <property type="match status" value="1"/>
</dbReference>
<dbReference type="GO" id="GO:0016279">
    <property type="term" value="F:protein-lysine N-methyltransferase activity"/>
    <property type="evidence" value="ECO:0007669"/>
    <property type="project" value="TreeGrafter"/>
</dbReference>
<evidence type="ECO:0000256" key="4">
    <source>
        <dbReference type="ARBA" id="ARBA00022679"/>
    </source>
</evidence>
<dbReference type="OrthoDB" id="441812at2759"/>
<name>A0A158QH58_RODNA</name>
<keyword evidence="4 7" id="KW-0808">Transferase</keyword>
<dbReference type="GO" id="GO:0003779">
    <property type="term" value="F:actin binding"/>
    <property type="evidence" value="ECO:0007669"/>
    <property type="project" value="UniProtKB-KW"/>
</dbReference>
<dbReference type="EMBL" id="UZAE01000611">
    <property type="protein sequence ID" value="VDN97402.1"/>
    <property type="molecule type" value="Genomic_DNA"/>
</dbReference>
<evidence type="ECO:0000256" key="7">
    <source>
        <dbReference type="PROSITE-ProRule" id="PRU00898"/>
    </source>
</evidence>
<dbReference type="WBParaSite" id="HNAJ_0000154401-mRNA-1">
    <property type="protein sequence ID" value="HNAJ_0000154401-mRNA-1"/>
    <property type="gene ID" value="HNAJ_0000154401"/>
</dbReference>
<dbReference type="Pfam" id="PF09273">
    <property type="entry name" value="Rubis-subs-bind"/>
    <property type="match status" value="1"/>
</dbReference>
<dbReference type="Gene3D" id="3.90.1420.10">
    <property type="entry name" value="Rubisco LSMT, substrate-binding domain"/>
    <property type="match status" value="1"/>
</dbReference>
<proteinExistence type="inferred from homology"/>
<sequence length="597" mass="67711">MRPKQKQNAKETLIRVKELCNELLRLCHKSPEASNFLDYFGSLKSVTSTIEGFQKNLSIVEAISKGDREIKLKSLEHKYKDYLECKISIQNSESAGFGLRAEEPIKKNTRLLHVPAEDMLYLKNLTTQLPKFLVKDPIFCGMNNVALSIATLHELSLGEKSKFKEYISSLPSTYSTVAYLSVDDFAVVDGFPAAELVLNTYRNICRQYAYFYLLFDRMKDEIVLPNYMKSFCFKDYQWAISTVMSRNNMIPGNEGEVLCLIPLWDMINHKQGQLTTDFDPASRSLVFYATESYEKGDEIFMDYGKRTSTEFLLYSGFVPEINRFHKVPIKLGLSKYDKLLTLRTRVLEKQKLSSEINVSVSSPDESPLPVDFFVFGRVFVMSESELQFALKADESTDNILSNVLSDNRIDNAARKFIEDRLTCLVRAYKSRLEKKLQSAQVKGPLHEHEDKAEMAAPSGLTQQPLYGGALEIQLPSPANDVSNFRQVPDNQEIFVNPANNQSIIVDILEALSEPDLVEAVKFHFQEIAECNSATETIVDSVEVQNIPGCPSAVLLRGKQKTAKFNREDSDTVAISIMLYRFTQFASDILVCFNDPIL</sequence>
<comment type="catalytic activity">
    <reaction evidence="7">
        <text>L-histidyl-[protein] + S-adenosyl-L-methionine = N(tele)-methyl-L-histidyl-[protein] + S-adenosyl-L-homocysteine + H(+)</text>
        <dbReference type="Rhea" id="RHEA:19369"/>
        <dbReference type="Rhea" id="RHEA-COMP:9745"/>
        <dbReference type="Rhea" id="RHEA-COMP:11600"/>
        <dbReference type="ChEBI" id="CHEBI:15378"/>
        <dbReference type="ChEBI" id="CHEBI:16367"/>
        <dbReference type="ChEBI" id="CHEBI:29979"/>
        <dbReference type="ChEBI" id="CHEBI:57856"/>
        <dbReference type="ChEBI" id="CHEBI:59789"/>
        <dbReference type="EC" id="2.1.1.85"/>
    </reaction>
</comment>
<dbReference type="Gene3D" id="3.40.1000.10">
    <property type="entry name" value="Mog1/PsbP, alpha/beta/alpha sandwich"/>
    <property type="match status" value="1"/>
</dbReference>
<accession>A0A158QH58</accession>
<dbReference type="InterPro" id="IPR036464">
    <property type="entry name" value="Rubisco_LSMT_subst-bd_sf"/>
</dbReference>
<dbReference type="InterPro" id="IPR044428">
    <property type="entry name" value="SETD3_SET"/>
</dbReference>
<feature type="domain" description="SET" evidence="8">
    <location>
        <begin position="85"/>
        <end position="304"/>
    </location>
</feature>
<dbReference type="PANTHER" id="PTHR13271">
    <property type="entry name" value="UNCHARACTERIZED PUTATIVE METHYLTRANSFERASE"/>
    <property type="match status" value="1"/>
</dbReference>
<keyword evidence="10" id="KW-1185">Reference proteome</keyword>
<dbReference type="GO" id="GO:0005737">
    <property type="term" value="C:cytoplasm"/>
    <property type="evidence" value="ECO:0007669"/>
    <property type="project" value="UniProtKB-SubCell"/>
</dbReference>
<protein>
    <recommendedName>
        <fullName evidence="7">protein-histidine N-methyltransferase</fullName>
        <ecNumber evidence="7">2.1.1.85</ecNumber>
    </recommendedName>
</protein>
<dbReference type="EC" id="2.1.1.85" evidence="7"/>
<dbReference type="InterPro" id="IPR015353">
    <property type="entry name" value="Rubisco_LSMT_subst-bd"/>
</dbReference>
<keyword evidence="2" id="KW-0963">Cytoplasm</keyword>
<keyword evidence="5 7" id="KW-0949">S-adenosyl-L-methionine</keyword>
<dbReference type="InterPro" id="IPR046341">
    <property type="entry name" value="SET_dom_sf"/>
</dbReference>
<comment type="similarity">
    <text evidence="7">Belongs to the class V-like SAM-binding methyltransferase superfamily. SETD3 actin-histidine methyltransferase family.</text>
</comment>
<dbReference type="SUPFAM" id="SSF55724">
    <property type="entry name" value="Mog1p/PsbP-like"/>
    <property type="match status" value="1"/>
</dbReference>
<evidence type="ECO:0000256" key="6">
    <source>
        <dbReference type="ARBA" id="ARBA00023203"/>
    </source>
</evidence>
<dbReference type="STRING" id="102285.A0A158QH58"/>
<dbReference type="AlphaFoldDB" id="A0A158QH58"/>
<gene>
    <name evidence="9" type="ORF">HNAJ_LOCUS1543</name>
</gene>
<dbReference type="InterPro" id="IPR001214">
    <property type="entry name" value="SET_dom"/>
</dbReference>
<dbReference type="Pfam" id="PF04603">
    <property type="entry name" value="Mog1"/>
    <property type="match status" value="1"/>
</dbReference>
<evidence type="ECO:0000256" key="1">
    <source>
        <dbReference type="ARBA" id="ARBA00004496"/>
    </source>
</evidence>
<dbReference type="Proteomes" id="UP000278807">
    <property type="component" value="Unassembled WGS sequence"/>
</dbReference>
<dbReference type="InterPro" id="IPR050600">
    <property type="entry name" value="SETD3_SETD6_MTase"/>
</dbReference>
<dbReference type="GO" id="GO:0018064">
    <property type="term" value="F:protein-L-histidine N-tele-methyltransferase activity"/>
    <property type="evidence" value="ECO:0007669"/>
    <property type="project" value="UniProtKB-EC"/>
</dbReference>
<reference evidence="9 10" key="2">
    <citation type="submission" date="2018-11" db="EMBL/GenBank/DDBJ databases">
        <authorList>
            <consortium name="Pathogen Informatics"/>
        </authorList>
    </citation>
    <scope>NUCLEOTIDE SEQUENCE [LARGE SCALE GENOMIC DNA]</scope>
</reference>
<dbReference type="InterPro" id="IPR007681">
    <property type="entry name" value="Mog1"/>
</dbReference>
<evidence type="ECO:0000256" key="3">
    <source>
        <dbReference type="ARBA" id="ARBA00022603"/>
    </source>
</evidence>
<dbReference type="PROSITE" id="PS50280">
    <property type="entry name" value="SET"/>
    <property type="match status" value="1"/>
</dbReference>
<evidence type="ECO:0000259" key="8">
    <source>
        <dbReference type="PROSITE" id="PS50280"/>
    </source>
</evidence>
<keyword evidence="3 7" id="KW-0489">Methyltransferase</keyword>
<keyword evidence="6" id="KW-0009">Actin-binding</keyword>
<evidence type="ECO:0000313" key="11">
    <source>
        <dbReference type="WBParaSite" id="HNAJ_0000154401-mRNA-1"/>
    </source>
</evidence>
<dbReference type="CDD" id="cd19176">
    <property type="entry name" value="SET_SETD3"/>
    <property type="match status" value="1"/>
</dbReference>
<evidence type="ECO:0000256" key="2">
    <source>
        <dbReference type="ARBA" id="ARBA00022490"/>
    </source>
</evidence>
<dbReference type="InterPro" id="IPR016123">
    <property type="entry name" value="Mog1/PsbP_a/b/a-sand"/>
</dbReference>
<dbReference type="PROSITE" id="PS51565">
    <property type="entry name" value="SAM_MT85_SETD3"/>
    <property type="match status" value="1"/>
</dbReference>
<evidence type="ECO:0000256" key="5">
    <source>
        <dbReference type="ARBA" id="ARBA00022691"/>
    </source>
</evidence>
<organism evidence="11">
    <name type="scientific">Rodentolepis nana</name>
    <name type="common">Dwarf tapeworm</name>
    <name type="synonym">Hymenolepis nana</name>
    <dbReference type="NCBI Taxonomy" id="102285"/>
    <lineage>
        <taxon>Eukaryota</taxon>
        <taxon>Metazoa</taxon>
        <taxon>Spiralia</taxon>
        <taxon>Lophotrochozoa</taxon>
        <taxon>Platyhelminthes</taxon>
        <taxon>Cestoda</taxon>
        <taxon>Eucestoda</taxon>
        <taxon>Cyclophyllidea</taxon>
        <taxon>Hymenolepididae</taxon>
        <taxon>Rodentolepis</taxon>
    </lineage>
</organism>
<dbReference type="SUPFAM" id="SSF81822">
    <property type="entry name" value="RuBisCo LSMT C-terminal, substrate-binding domain"/>
    <property type="match status" value="1"/>
</dbReference>
<evidence type="ECO:0000313" key="10">
    <source>
        <dbReference type="Proteomes" id="UP000278807"/>
    </source>
</evidence>
<dbReference type="Gene3D" id="3.90.1410.10">
    <property type="entry name" value="set domain protein methyltransferase, domain 1"/>
    <property type="match status" value="1"/>
</dbReference>
<reference evidence="11" key="1">
    <citation type="submission" date="2016-04" db="UniProtKB">
        <authorList>
            <consortium name="WormBaseParasite"/>
        </authorList>
    </citation>
    <scope>IDENTIFICATION</scope>
</reference>
<evidence type="ECO:0000313" key="9">
    <source>
        <dbReference type="EMBL" id="VDN97402.1"/>
    </source>
</evidence>
<dbReference type="PANTHER" id="PTHR13271:SF47">
    <property type="entry name" value="ACTIN-HISTIDINE N-METHYLTRANSFERASE"/>
    <property type="match status" value="1"/>
</dbReference>
<dbReference type="SUPFAM" id="SSF82199">
    <property type="entry name" value="SET domain"/>
    <property type="match status" value="1"/>
</dbReference>
<comment type="subcellular location">
    <subcellularLocation>
        <location evidence="1">Cytoplasm</location>
    </subcellularLocation>
</comment>
<dbReference type="GO" id="GO:0032259">
    <property type="term" value="P:methylation"/>
    <property type="evidence" value="ECO:0007669"/>
    <property type="project" value="UniProtKB-KW"/>
</dbReference>